<dbReference type="GO" id="GO:0004519">
    <property type="term" value="F:endonuclease activity"/>
    <property type="evidence" value="ECO:0007669"/>
    <property type="project" value="UniProtKB-KW"/>
</dbReference>
<dbReference type="InterPro" id="IPR005135">
    <property type="entry name" value="Endo/exonuclease/phosphatase"/>
</dbReference>
<evidence type="ECO:0000256" key="1">
    <source>
        <dbReference type="SAM" id="Phobius"/>
    </source>
</evidence>
<comment type="caution">
    <text evidence="3">The sequence shown here is derived from an EMBL/GenBank/DDBJ whole genome shotgun (WGS) entry which is preliminary data.</text>
</comment>
<accession>A0A840NZD3</accession>
<keyword evidence="1" id="KW-1133">Transmembrane helix</keyword>
<dbReference type="AlphaFoldDB" id="A0A840NZD3"/>
<dbReference type="Gene3D" id="3.60.10.10">
    <property type="entry name" value="Endonuclease/exonuclease/phosphatase"/>
    <property type="match status" value="1"/>
</dbReference>
<dbReference type="SUPFAM" id="SSF56219">
    <property type="entry name" value="DNase I-like"/>
    <property type="match status" value="1"/>
</dbReference>
<dbReference type="RefSeq" id="WP_185049851.1">
    <property type="nucleotide sequence ID" value="NZ_BAABIX010000005.1"/>
</dbReference>
<evidence type="ECO:0000313" key="4">
    <source>
        <dbReference type="Proteomes" id="UP000578449"/>
    </source>
</evidence>
<name>A0A840NZD3_9ACTN</name>
<gene>
    <name evidence="3" type="ORF">HNP84_002569</name>
</gene>
<feature type="transmembrane region" description="Helical" evidence="1">
    <location>
        <begin position="82"/>
        <end position="100"/>
    </location>
</feature>
<keyword evidence="3" id="KW-0540">Nuclease</keyword>
<keyword evidence="3" id="KW-0255">Endonuclease</keyword>
<feature type="transmembrane region" description="Helical" evidence="1">
    <location>
        <begin position="20"/>
        <end position="39"/>
    </location>
</feature>
<dbReference type="Proteomes" id="UP000578449">
    <property type="component" value="Unassembled WGS sequence"/>
</dbReference>
<sequence length="332" mass="35222">MAVEEAVTQRAARPAGHRGWWPLDLALWTAASLFALWAALRLSGWEALFRWVQLVSFTPYVAAVAPLPALAALLLRRWGAGAVAAVAALALAAAVLPRALPEDAPAGGPRTLRVLSANLLEGRAGQRALVDLVRAEHADVLTLQEATPDAADRLEAAGLLDLLPHRAGGLIRGGTRGSAIYARFPVRELPPIDIGGFGQARAMIAVPGGAEVEVTSAHPCAPYREALHACWRDGLRALPGAGGEGTLRVLAGDFNSTLDHAELRAVIARGYRDAADAVGEGLRATWPYDGRPVPGVALDRVLADERMAVTAFRVHELPRTDHRAVFAELRLP</sequence>
<feature type="domain" description="Endonuclease/exonuclease/phosphatase" evidence="2">
    <location>
        <begin position="116"/>
        <end position="322"/>
    </location>
</feature>
<protein>
    <submittedName>
        <fullName evidence="3">Endonuclease/exonuclease/phosphatase family metal-dependent hydrolase</fullName>
    </submittedName>
</protein>
<dbReference type="Pfam" id="PF03372">
    <property type="entry name" value="Exo_endo_phos"/>
    <property type="match status" value="1"/>
</dbReference>
<keyword evidence="1" id="KW-0812">Transmembrane</keyword>
<keyword evidence="1" id="KW-0472">Membrane</keyword>
<dbReference type="InterPro" id="IPR036691">
    <property type="entry name" value="Endo/exonu/phosph_ase_sf"/>
</dbReference>
<proteinExistence type="predicted"/>
<keyword evidence="3" id="KW-0269">Exonuclease</keyword>
<dbReference type="EMBL" id="JACHGN010000005">
    <property type="protein sequence ID" value="MBB5132848.1"/>
    <property type="molecule type" value="Genomic_DNA"/>
</dbReference>
<organism evidence="3 4">
    <name type="scientific">Thermocatellispora tengchongensis</name>
    <dbReference type="NCBI Taxonomy" id="1073253"/>
    <lineage>
        <taxon>Bacteria</taxon>
        <taxon>Bacillati</taxon>
        <taxon>Actinomycetota</taxon>
        <taxon>Actinomycetes</taxon>
        <taxon>Streptosporangiales</taxon>
        <taxon>Streptosporangiaceae</taxon>
        <taxon>Thermocatellispora</taxon>
    </lineage>
</organism>
<reference evidence="3 4" key="1">
    <citation type="submission" date="2020-08" db="EMBL/GenBank/DDBJ databases">
        <title>Genomic Encyclopedia of Type Strains, Phase IV (KMG-IV): sequencing the most valuable type-strain genomes for metagenomic binning, comparative biology and taxonomic classification.</title>
        <authorList>
            <person name="Goeker M."/>
        </authorList>
    </citation>
    <scope>NUCLEOTIDE SEQUENCE [LARGE SCALE GENOMIC DNA]</scope>
    <source>
        <strain evidence="3 4">DSM 45615</strain>
    </source>
</reference>
<evidence type="ECO:0000259" key="2">
    <source>
        <dbReference type="Pfam" id="PF03372"/>
    </source>
</evidence>
<feature type="transmembrane region" description="Helical" evidence="1">
    <location>
        <begin position="51"/>
        <end position="75"/>
    </location>
</feature>
<keyword evidence="4" id="KW-1185">Reference proteome</keyword>
<evidence type="ECO:0000313" key="3">
    <source>
        <dbReference type="EMBL" id="MBB5132848.1"/>
    </source>
</evidence>
<keyword evidence="3" id="KW-0378">Hydrolase</keyword>
<dbReference type="GO" id="GO:0004527">
    <property type="term" value="F:exonuclease activity"/>
    <property type="evidence" value="ECO:0007669"/>
    <property type="project" value="UniProtKB-KW"/>
</dbReference>